<protein>
    <submittedName>
        <fullName evidence="1">Uncharacterized protein</fullName>
    </submittedName>
</protein>
<sequence>MADGYSVLDKALQLQGEARRLDLGRKDVQQAERIAERVHTLRAALGELRGRADLARTLSQRTGARIDLSGLSNGQRELARKAAGGLPSNSAFNTARQKIKESSDGLLAEILDVWRTWTAQRLDRLPLNRIAMLDGTQQKAARSTLSNLRTCARSANLTSTDIVMFVTQYEGLEAQLEQAQDAPPALLDLLNRLNTAPLALREVSDEQIALLRRYSMDVEIELRRRNS</sequence>
<proteinExistence type="predicted"/>
<accession>A0A238VW36</accession>
<dbReference type="OrthoDB" id="4291069at2"/>
<dbReference type="AlphaFoldDB" id="A0A238VW36"/>
<keyword evidence="2" id="KW-1185">Reference proteome</keyword>
<dbReference type="EMBL" id="FZNP01000002">
    <property type="protein sequence ID" value="SNR38347.1"/>
    <property type="molecule type" value="Genomic_DNA"/>
</dbReference>
<reference evidence="2" key="1">
    <citation type="submission" date="2017-06" db="EMBL/GenBank/DDBJ databases">
        <authorList>
            <person name="Varghese N."/>
            <person name="Submissions S."/>
        </authorList>
    </citation>
    <scope>NUCLEOTIDE SEQUENCE [LARGE SCALE GENOMIC DNA]</scope>
    <source>
        <strain evidence="2">DSM 44485</strain>
    </source>
</reference>
<evidence type="ECO:0000313" key="1">
    <source>
        <dbReference type="EMBL" id="SNR38347.1"/>
    </source>
</evidence>
<dbReference type="Proteomes" id="UP000198420">
    <property type="component" value="Unassembled WGS sequence"/>
</dbReference>
<evidence type="ECO:0000313" key="2">
    <source>
        <dbReference type="Proteomes" id="UP000198420"/>
    </source>
</evidence>
<gene>
    <name evidence="1" type="ORF">SAMN06265355_102437</name>
</gene>
<dbReference type="RefSeq" id="WP_089310679.1">
    <property type="nucleotide sequence ID" value="NZ_FZNP01000002.1"/>
</dbReference>
<organism evidence="1 2">
    <name type="scientific">Actinomadura mexicana</name>
    <dbReference type="NCBI Taxonomy" id="134959"/>
    <lineage>
        <taxon>Bacteria</taxon>
        <taxon>Bacillati</taxon>
        <taxon>Actinomycetota</taxon>
        <taxon>Actinomycetes</taxon>
        <taxon>Streptosporangiales</taxon>
        <taxon>Thermomonosporaceae</taxon>
        <taxon>Actinomadura</taxon>
    </lineage>
</organism>
<name>A0A238VW36_9ACTN</name>